<accession>A0ACB8RGN0</accession>
<organism evidence="1 2">
    <name type="scientific">Auriscalpium vulgare</name>
    <dbReference type="NCBI Taxonomy" id="40419"/>
    <lineage>
        <taxon>Eukaryota</taxon>
        <taxon>Fungi</taxon>
        <taxon>Dikarya</taxon>
        <taxon>Basidiomycota</taxon>
        <taxon>Agaricomycotina</taxon>
        <taxon>Agaricomycetes</taxon>
        <taxon>Russulales</taxon>
        <taxon>Auriscalpiaceae</taxon>
        <taxon>Auriscalpium</taxon>
    </lineage>
</organism>
<keyword evidence="2" id="KW-1185">Reference proteome</keyword>
<dbReference type="EMBL" id="MU276034">
    <property type="protein sequence ID" value="KAI0043075.1"/>
    <property type="molecule type" value="Genomic_DNA"/>
</dbReference>
<gene>
    <name evidence="1" type="ORF">FA95DRAFT_1563670</name>
</gene>
<reference evidence="1" key="2">
    <citation type="journal article" date="2022" name="New Phytol.">
        <title>Evolutionary transition to the ectomycorrhizal habit in the genomes of a hyperdiverse lineage of mushroom-forming fungi.</title>
        <authorList>
            <person name="Looney B."/>
            <person name="Miyauchi S."/>
            <person name="Morin E."/>
            <person name="Drula E."/>
            <person name="Courty P.E."/>
            <person name="Kohler A."/>
            <person name="Kuo A."/>
            <person name="LaButti K."/>
            <person name="Pangilinan J."/>
            <person name="Lipzen A."/>
            <person name="Riley R."/>
            <person name="Andreopoulos W."/>
            <person name="He G."/>
            <person name="Johnson J."/>
            <person name="Nolan M."/>
            <person name="Tritt A."/>
            <person name="Barry K.W."/>
            <person name="Grigoriev I.V."/>
            <person name="Nagy L.G."/>
            <person name="Hibbett D."/>
            <person name="Henrissat B."/>
            <person name="Matheny P.B."/>
            <person name="Labbe J."/>
            <person name="Martin F.M."/>
        </authorList>
    </citation>
    <scope>NUCLEOTIDE SEQUENCE</scope>
    <source>
        <strain evidence="1">FP105234-sp</strain>
    </source>
</reference>
<protein>
    <submittedName>
        <fullName evidence="1">Uncharacterized protein</fullName>
    </submittedName>
</protein>
<comment type="caution">
    <text evidence="1">The sequence shown here is derived from an EMBL/GenBank/DDBJ whole genome shotgun (WGS) entry which is preliminary data.</text>
</comment>
<reference evidence="1" key="1">
    <citation type="submission" date="2021-02" db="EMBL/GenBank/DDBJ databases">
        <authorList>
            <consortium name="DOE Joint Genome Institute"/>
            <person name="Ahrendt S."/>
            <person name="Looney B.P."/>
            <person name="Miyauchi S."/>
            <person name="Morin E."/>
            <person name="Drula E."/>
            <person name="Courty P.E."/>
            <person name="Chicoki N."/>
            <person name="Fauchery L."/>
            <person name="Kohler A."/>
            <person name="Kuo A."/>
            <person name="Labutti K."/>
            <person name="Pangilinan J."/>
            <person name="Lipzen A."/>
            <person name="Riley R."/>
            <person name="Andreopoulos W."/>
            <person name="He G."/>
            <person name="Johnson J."/>
            <person name="Barry K.W."/>
            <person name="Grigoriev I.V."/>
            <person name="Nagy L."/>
            <person name="Hibbett D."/>
            <person name="Henrissat B."/>
            <person name="Matheny P.B."/>
            <person name="Labbe J."/>
            <person name="Martin F."/>
        </authorList>
    </citation>
    <scope>NUCLEOTIDE SEQUENCE</scope>
    <source>
        <strain evidence="1">FP105234-sp</strain>
    </source>
</reference>
<evidence type="ECO:0000313" key="2">
    <source>
        <dbReference type="Proteomes" id="UP000814033"/>
    </source>
</evidence>
<evidence type="ECO:0000313" key="1">
    <source>
        <dbReference type="EMBL" id="KAI0043075.1"/>
    </source>
</evidence>
<dbReference type="Proteomes" id="UP000814033">
    <property type="component" value="Unassembled WGS sequence"/>
</dbReference>
<name>A0ACB8RGN0_9AGAM</name>
<proteinExistence type="predicted"/>
<sequence length="148" mass="16114">MATLADHALPLSLPLGRDSWLYPESGAFVVFRIDPVATLEALQDPIAIEHAQSLSLSCKSYIGFIYLVLDLLMETRRYHRSDCLVLSQGVATLISMFCTDENMCIPVAPATHPQGRPAVTAVPLYHGTISTSITLRSSPFVSKPILAT</sequence>